<gene>
    <name evidence="1" type="ORF">HMPREF9624_01614</name>
</gene>
<dbReference type="Gene3D" id="2.10.270.10">
    <property type="entry name" value="Cholin Binding"/>
    <property type="match status" value="1"/>
</dbReference>
<accession>G9WR98</accession>
<evidence type="ECO:0000313" key="1">
    <source>
        <dbReference type="EMBL" id="EHL14285.1"/>
    </source>
</evidence>
<evidence type="ECO:0000313" key="2">
    <source>
        <dbReference type="Proteomes" id="UP000003527"/>
    </source>
</evidence>
<keyword evidence="2" id="KW-1185">Reference proteome</keyword>
<dbReference type="HOGENOM" id="CLU_890540_0_0_9"/>
<protein>
    <recommendedName>
        <fullName evidence="3">Cell wall-binding repeat protein</fullName>
    </recommendedName>
</protein>
<evidence type="ECO:0008006" key="3">
    <source>
        <dbReference type="Google" id="ProtNLM"/>
    </source>
</evidence>
<dbReference type="PATRIC" id="fig|796944.3.peg.116"/>
<dbReference type="Proteomes" id="UP000003527">
    <property type="component" value="Unassembled WGS sequence"/>
</dbReference>
<reference evidence="1 2" key="1">
    <citation type="submission" date="2011-08" db="EMBL/GenBank/DDBJ databases">
        <title>The Genome Sequence of Oribacterium sp. ACB7.</title>
        <authorList>
            <consortium name="The Broad Institute Genome Sequencing Platform"/>
            <person name="Earl A."/>
            <person name="Ward D."/>
            <person name="Feldgarden M."/>
            <person name="Gevers D."/>
            <person name="Sizova M."/>
            <person name="Hazen A."/>
            <person name="Epstein S."/>
            <person name="Young S.K."/>
            <person name="Zeng Q."/>
            <person name="Gargeya S."/>
            <person name="Fitzgerald M."/>
            <person name="Haas B."/>
            <person name="Abouelleil A."/>
            <person name="Alvarado L."/>
            <person name="Arachchi H.M."/>
            <person name="Berlin A."/>
            <person name="Brown A."/>
            <person name="Chapman S.B."/>
            <person name="Chen Z."/>
            <person name="Dunbar C."/>
            <person name="Freedman E."/>
            <person name="Gearin G."/>
            <person name="Gellesch M."/>
            <person name="Goldberg J."/>
            <person name="Griggs A."/>
            <person name="Gujja S."/>
            <person name="Heiman D."/>
            <person name="Howarth C."/>
            <person name="Larson L."/>
            <person name="Lui A."/>
            <person name="MacDonald P.J.P."/>
            <person name="Montmayeur A."/>
            <person name="Murphy C."/>
            <person name="Neiman D."/>
            <person name="Pearson M."/>
            <person name="Priest M."/>
            <person name="Roberts A."/>
            <person name="Saif S."/>
            <person name="Shea T."/>
            <person name="Shenoy N."/>
            <person name="Sisk P."/>
            <person name="Stolte C."/>
            <person name="Sykes S."/>
            <person name="Wortman J."/>
            <person name="Nusbaum C."/>
            <person name="Birren B."/>
        </authorList>
    </citation>
    <scope>NUCLEOTIDE SEQUENCE [LARGE SCALE GENOMIC DNA]</scope>
    <source>
        <strain evidence="1 2">ACB7</strain>
    </source>
</reference>
<organism evidence="1 2">
    <name type="scientific">Oribacterium asaccharolyticum ACB7</name>
    <dbReference type="NCBI Taxonomy" id="796944"/>
    <lineage>
        <taxon>Bacteria</taxon>
        <taxon>Bacillati</taxon>
        <taxon>Bacillota</taxon>
        <taxon>Clostridia</taxon>
        <taxon>Lachnospirales</taxon>
        <taxon>Lachnospiraceae</taxon>
        <taxon>Oribacterium</taxon>
    </lineage>
</organism>
<dbReference type="AlphaFoldDB" id="G9WR98"/>
<dbReference type="SUPFAM" id="SSF69360">
    <property type="entry name" value="Cell wall binding repeat"/>
    <property type="match status" value="1"/>
</dbReference>
<sequence>MKKSSMAVFLSLCLLAGGFFTEKTYADSNFSGDWIKQGDAWYFYLAPNTPLEEEWLSYNGESYYIGQGGRMVTGKYIDPEDKAEYFFDEDGRLLEDEFTKDGKLYIGKNGKELRYFNDYRTFLRRELESLKQKDFGKKVEKASGDADSTATTLEGAVIHPEAYALIDINDDGYKDIVLLKDKVREETKLSPNVLAVILYKEETRITKESREEAKNKTENEKLPIKERSTMPLLEAEADGPYTFVVRRNKLTGEIAFLRNNRGGEDYSVFQFKKDEGLNQLYSIATKRDGMGVAKYYSFADEVEFQEYQRILLTIQNQFGEPYPVKSYNLDEAGLEEGLKDFSKEELSFYATQEFNN</sequence>
<dbReference type="EMBL" id="AFZD01000003">
    <property type="protein sequence ID" value="EHL14285.1"/>
    <property type="molecule type" value="Genomic_DNA"/>
</dbReference>
<dbReference type="RefSeq" id="WP_009537357.1">
    <property type="nucleotide sequence ID" value="NZ_JH414506.1"/>
</dbReference>
<comment type="caution">
    <text evidence="1">The sequence shown here is derived from an EMBL/GenBank/DDBJ whole genome shotgun (WGS) entry which is preliminary data.</text>
</comment>
<proteinExistence type="predicted"/>
<name>G9WR98_9FIRM</name>